<dbReference type="PROSITE" id="PS51269">
    <property type="entry name" value="COMM"/>
    <property type="match status" value="1"/>
</dbReference>
<dbReference type="EMBL" id="MPUH01001664">
    <property type="protein sequence ID" value="OMJ66664.1"/>
    <property type="molecule type" value="Genomic_DNA"/>
</dbReference>
<dbReference type="Pfam" id="PF07258">
    <property type="entry name" value="COMM_domain"/>
    <property type="match status" value="1"/>
</dbReference>
<evidence type="ECO:0000313" key="3">
    <source>
        <dbReference type="Proteomes" id="UP000187209"/>
    </source>
</evidence>
<evidence type="ECO:0000259" key="1">
    <source>
        <dbReference type="PROSITE" id="PS51269"/>
    </source>
</evidence>
<name>A0A1R2AQ74_9CILI</name>
<protein>
    <recommendedName>
        <fullName evidence="1">COMM domain-containing protein</fullName>
    </recommendedName>
</protein>
<keyword evidence="3" id="KW-1185">Reference proteome</keyword>
<dbReference type="AlphaFoldDB" id="A0A1R2AQ74"/>
<comment type="caution">
    <text evidence="2">The sequence shown here is derived from an EMBL/GenBank/DDBJ whole genome shotgun (WGS) entry which is preliminary data.</text>
</comment>
<sequence>MENFSEEVLKRSLHDTIDCLCGYPADFISGYNNEGIRLFKFMKKVLKDLMSISPEVDSISQRLVEEYNCSSEFSQSIAENFLIRRKDVQNYMSSCLLSENKLDSFNWSVSVVLSSSSKAEVKEPLLHLEINTVNDYSLQKVILEFNYKELCRFIEQINEVKDKCLGY</sequence>
<proteinExistence type="predicted"/>
<feature type="domain" description="COMM" evidence="1">
    <location>
        <begin position="101"/>
        <end position="167"/>
    </location>
</feature>
<accession>A0A1R2AQ74</accession>
<dbReference type="OrthoDB" id="77522at2759"/>
<organism evidence="2 3">
    <name type="scientific">Stentor coeruleus</name>
    <dbReference type="NCBI Taxonomy" id="5963"/>
    <lineage>
        <taxon>Eukaryota</taxon>
        <taxon>Sar</taxon>
        <taxon>Alveolata</taxon>
        <taxon>Ciliophora</taxon>
        <taxon>Postciliodesmatophora</taxon>
        <taxon>Heterotrichea</taxon>
        <taxon>Heterotrichida</taxon>
        <taxon>Stentoridae</taxon>
        <taxon>Stentor</taxon>
    </lineage>
</organism>
<dbReference type="Proteomes" id="UP000187209">
    <property type="component" value="Unassembled WGS sequence"/>
</dbReference>
<dbReference type="InterPro" id="IPR017920">
    <property type="entry name" value="COMM"/>
</dbReference>
<evidence type="ECO:0000313" key="2">
    <source>
        <dbReference type="EMBL" id="OMJ66664.1"/>
    </source>
</evidence>
<gene>
    <name evidence="2" type="ORF">SteCoe_36423</name>
</gene>
<reference evidence="2 3" key="1">
    <citation type="submission" date="2016-11" db="EMBL/GenBank/DDBJ databases">
        <title>The macronuclear genome of Stentor coeruleus: a giant cell with tiny introns.</title>
        <authorList>
            <person name="Slabodnick M."/>
            <person name="Ruby J.G."/>
            <person name="Reiff S.B."/>
            <person name="Swart E.C."/>
            <person name="Gosai S."/>
            <person name="Prabakaran S."/>
            <person name="Witkowska E."/>
            <person name="Larue G.E."/>
            <person name="Fisher S."/>
            <person name="Freeman R.M."/>
            <person name="Gunawardena J."/>
            <person name="Chu W."/>
            <person name="Stover N.A."/>
            <person name="Gregory B.D."/>
            <person name="Nowacki M."/>
            <person name="Derisi J."/>
            <person name="Roy S.W."/>
            <person name="Marshall W.F."/>
            <person name="Sood P."/>
        </authorList>
    </citation>
    <scope>NUCLEOTIDE SEQUENCE [LARGE SCALE GENOMIC DNA]</scope>
    <source>
        <strain evidence="2">WM001</strain>
    </source>
</reference>